<evidence type="ECO:0000313" key="7">
    <source>
        <dbReference type="EMBL" id="KAK5989429.1"/>
    </source>
</evidence>
<feature type="compositionally biased region" description="Polar residues" evidence="5">
    <location>
        <begin position="558"/>
        <end position="580"/>
    </location>
</feature>
<dbReference type="SMART" id="SM00248">
    <property type="entry name" value="ANK"/>
    <property type="match status" value="3"/>
</dbReference>
<dbReference type="Pfam" id="PF00400">
    <property type="entry name" value="WD40"/>
    <property type="match status" value="7"/>
</dbReference>
<feature type="repeat" description="WD" evidence="4">
    <location>
        <begin position="909"/>
        <end position="941"/>
    </location>
</feature>
<dbReference type="PROSITE" id="PS50082">
    <property type="entry name" value="WD_REPEATS_2"/>
    <property type="match status" value="5"/>
</dbReference>
<feature type="domain" description="C2H2-type" evidence="6">
    <location>
        <begin position="360"/>
        <end position="388"/>
    </location>
</feature>
<feature type="repeat" description="WD" evidence="4">
    <location>
        <begin position="959"/>
        <end position="995"/>
    </location>
</feature>
<feature type="domain" description="C2H2-type" evidence="6">
    <location>
        <begin position="392"/>
        <end position="418"/>
    </location>
</feature>
<dbReference type="InterPro" id="IPR015943">
    <property type="entry name" value="WD40/YVTN_repeat-like_dom_sf"/>
</dbReference>
<dbReference type="InterPro" id="IPR036770">
    <property type="entry name" value="Ankyrin_rpt-contain_sf"/>
</dbReference>
<dbReference type="Pfam" id="PF12796">
    <property type="entry name" value="Ank_2"/>
    <property type="match status" value="1"/>
</dbReference>
<feature type="repeat" description="WD" evidence="4">
    <location>
        <begin position="1001"/>
        <end position="1037"/>
    </location>
</feature>
<dbReference type="Gene3D" id="2.130.10.10">
    <property type="entry name" value="YVTN repeat-like/Quinoprotein amine dehydrogenase"/>
    <property type="match status" value="1"/>
</dbReference>
<feature type="domain" description="C2H2-type" evidence="6">
    <location>
        <begin position="442"/>
        <end position="465"/>
    </location>
</feature>
<dbReference type="InterPro" id="IPR019775">
    <property type="entry name" value="WD40_repeat_CS"/>
</dbReference>
<evidence type="ECO:0000256" key="3">
    <source>
        <dbReference type="PROSITE-ProRule" id="PRU00023"/>
    </source>
</evidence>
<dbReference type="PRINTS" id="PR00320">
    <property type="entry name" value="GPROTEINBRPT"/>
</dbReference>
<keyword evidence="8" id="KW-1185">Reference proteome</keyword>
<dbReference type="SUPFAM" id="SSF50978">
    <property type="entry name" value="WD40 repeat-like"/>
    <property type="match status" value="1"/>
</dbReference>
<keyword evidence="1 4" id="KW-0853">WD repeat</keyword>
<evidence type="ECO:0000256" key="5">
    <source>
        <dbReference type="SAM" id="MobiDB-lite"/>
    </source>
</evidence>
<feature type="repeat" description="WD" evidence="4">
    <location>
        <begin position="784"/>
        <end position="825"/>
    </location>
</feature>
<gene>
    <name evidence="7" type="ORF">PT974_10948</name>
</gene>
<dbReference type="InterPro" id="IPR036322">
    <property type="entry name" value="WD40_repeat_dom_sf"/>
</dbReference>
<dbReference type="InterPro" id="IPR002110">
    <property type="entry name" value="Ankyrin_rpt"/>
</dbReference>
<dbReference type="Proteomes" id="UP001338125">
    <property type="component" value="Unassembled WGS sequence"/>
</dbReference>
<feature type="repeat" description="WD" evidence="4">
    <location>
        <begin position="826"/>
        <end position="867"/>
    </location>
</feature>
<dbReference type="SMART" id="SM00320">
    <property type="entry name" value="WD40"/>
    <property type="match status" value="7"/>
</dbReference>
<evidence type="ECO:0000256" key="2">
    <source>
        <dbReference type="ARBA" id="ARBA00022737"/>
    </source>
</evidence>
<name>A0ABR0SB81_9HYPO</name>
<feature type="region of interest" description="Disordered" evidence="5">
    <location>
        <begin position="555"/>
        <end position="582"/>
    </location>
</feature>
<protein>
    <submittedName>
        <fullName evidence="7">Transcriptional repressor rco-1</fullName>
    </submittedName>
</protein>
<evidence type="ECO:0000313" key="8">
    <source>
        <dbReference type="Proteomes" id="UP001338125"/>
    </source>
</evidence>
<evidence type="ECO:0000259" key="6">
    <source>
        <dbReference type="SMART" id="SM00355"/>
    </source>
</evidence>
<proteinExistence type="predicted"/>
<dbReference type="SMART" id="SM00355">
    <property type="entry name" value="ZnF_C2H2"/>
    <property type="match status" value="3"/>
</dbReference>
<dbReference type="PROSITE" id="PS50294">
    <property type="entry name" value="WD_REPEATS_REGION"/>
    <property type="match status" value="5"/>
</dbReference>
<keyword evidence="2" id="KW-0677">Repeat</keyword>
<dbReference type="PANTHER" id="PTHR19848:SF8">
    <property type="entry name" value="F-BOX AND WD REPEAT DOMAIN CONTAINING 7"/>
    <property type="match status" value="1"/>
</dbReference>
<keyword evidence="3" id="KW-0040">ANK repeat</keyword>
<dbReference type="PROSITE" id="PS00678">
    <property type="entry name" value="WD_REPEATS_1"/>
    <property type="match status" value="2"/>
</dbReference>
<evidence type="ECO:0000256" key="4">
    <source>
        <dbReference type="PROSITE-ProRule" id="PRU00221"/>
    </source>
</evidence>
<dbReference type="PROSITE" id="PS50297">
    <property type="entry name" value="ANK_REP_REGION"/>
    <property type="match status" value="2"/>
</dbReference>
<evidence type="ECO:0000256" key="1">
    <source>
        <dbReference type="ARBA" id="ARBA00022574"/>
    </source>
</evidence>
<dbReference type="InterPro" id="IPR020472">
    <property type="entry name" value="WD40_PAC1"/>
</dbReference>
<dbReference type="PROSITE" id="PS50088">
    <property type="entry name" value="ANK_REPEAT"/>
    <property type="match status" value="2"/>
</dbReference>
<feature type="repeat" description="ANK" evidence="3">
    <location>
        <begin position="628"/>
        <end position="660"/>
    </location>
</feature>
<dbReference type="EMBL" id="JAVFKD010000015">
    <property type="protein sequence ID" value="KAK5989429.1"/>
    <property type="molecule type" value="Genomic_DNA"/>
</dbReference>
<dbReference type="SUPFAM" id="SSF48403">
    <property type="entry name" value="Ankyrin repeat"/>
    <property type="match status" value="1"/>
</dbReference>
<comment type="caution">
    <text evidence="7">The sequence shown here is derived from an EMBL/GenBank/DDBJ whole genome shotgun (WGS) entry which is preliminary data.</text>
</comment>
<dbReference type="InterPro" id="IPR001680">
    <property type="entry name" value="WD40_rpt"/>
</dbReference>
<sequence length="1037" mass="115608">MQPSTTSVSHLTQECVSKFEHLMQNGSIDNESLQGRWADFNLWADGVGAMAKLGASLDSRFRSRPDDLDLVKSILSMLADFLDEYSDGLIDGGSTDEGFTHIDSCIKNLAMIGVAIRRTGKASRSRRADQSFNPDKHQSFRRHLECIVLLRPKDDRASNEQPSVDQPRLELLDISRVNELVASRMDELGSSKLNELQKRLVEANLRRRHRFLLAQKRSQHAREVKATEKRLDIIKEPTSESRLEEINSSNQTDLVILPPGPSKSQIKEHAPPPTLAGFSTASTAEGTLRYNLTRRYQSAPTVARSQISLIAAETEFPKPPLPFSDRLIYKCPCCCQSLPSEEFTDSKRWRQHLIDDLCPYTCIAEYCPTPHLLFATRKAWETHIEKDHPPQWQCPLCDEMDVIFPIKEDIIDHIQTQHQEELSSHDLSSLVSWSAVQSMGILSCPLCSSHGPRDSPELVDHVVRHAYEFALRALPWTSLPLDDLNKPIGIYSLPEKSANAESLEKWIDEAFGGAVCENPDSLPLSSFDRADHTVPPISDLTEGNDYFVENPYFEDQESANSSKPQSVQARSSIALSQSSRLDMPADSTIQGEDNDGQMQLLMAVQIGDETIVRQLLDEGVDINSRNDVGRTVLFRAAENGEEAMVKLLLDLGADAQLEDDDGQTPLSRATDQGHEAIIKLLEKNAGIDVNDDFDQKPMVETRKLWDLDIDSISSEYKKVGKDWSAVFNPDINRVLDVDLKYSFNHEGSVLSVNFSHDGRYIATGCKGSAQILDLQTGKRADVLKHGSYKWVRSVCFSPNGQYLATGGEDRLVRVWDIATGTIRHNFSGHQDVISSIDFASDGCTIASGSWDNTVRLWDIVQGTNTFTFTVEDQAFIVAISHDSKFVAAGLGNGKIHVWDITSRVMVGIMSDHKGIIHSIKFSPNGKELVSGSRDGPIKMWEFGDLRGPFPNDLKCARTLDDHKGDVNSVALTPDHKWFLSGSDDKGVQIWDSQTGIPQLLLRGHTDYVMSVACSPQGGYFATGSSDKMVRIWSYNNY</sequence>
<dbReference type="CDD" id="cd00200">
    <property type="entry name" value="WD40"/>
    <property type="match status" value="1"/>
</dbReference>
<accession>A0ABR0SB81</accession>
<feature type="repeat" description="ANK" evidence="3">
    <location>
        <begin position="595"/>
        <end position="627"/>
    </location>
</feature>
<dbReference type="Gene3D" id="1.25.40.20">
    <property type="entry name" value="Ankyrin repeat-containing domain"/>
    <property type="match status" value="1"/>
</dbReference>
<dbReference type="InterPro" id="IPR013087">
    <property type="entry name" value="Znf_C2H2_type"/>
</dbReference>
<reference evidence="7 8" key="1">
    <citation type="submission" date="2024-01" db="EMBL/GenBank/DDBJ databases">
        <title>Complete genome of Cladobotryum mycophilum ATHUM6906.</title>
        <authorList>
            <person name="Christinaki A.C."/>
            <person name="Myridakis A.I."/>
            <person name="Kouvelis V.N."/>
        </authorList>
    </citation>
    <scope>NUCLEOTIDE SEQUENCE [LARGE SCALE GENOMIC DNA]</scope>
    <source>
        <strain evidence="7 8">ATHUM6906</strain>
    </source>
</reference>
<organism evidence="7 8">
    <name type="scientific">Cladobotryum mycophilum</name>
    <dbReference type="NCBI Taxonomy" id="491253"/>
    <lineage>
        <taxon>Eukaryota</taxon>
        <taxon>Fungi</taxon>
        <taxon>Dikarya</taxon>
        <taxon>Ascomycota</taxon>
        <taxon>Pezizomycotina</taxon>
        <taxon>Sordariomycetes</taxon>
        <taxon>Hypocreomycetidae</taxon>
        <taxon>Hypocreales</taxon>
        <taxon>Hypocreaceae</taxon>
        <taxon>Cladobotryum</taxon>
    </lineage>
</organism>
<dbReference type="PANTHER" id="PTHR19848">
    <property type="entry name" value="WD40 REPEAT PROTEIN"/>
    <property type="match status" value="1"/>
</dbReference>